<dbReference type="Pfam" id="PF02656">
    <property type="entry name" value="DUF202"/>
    <property type="match status" value="1"/>
</dbReference>
<evidence type="ECO:0000259" key="6">
    <source>
        <dbReference type="Pfam" id="PF02656"/>
    </source>
</evidence>
<dbReference type="InterPro" id="IPR003807">
    <property type="entry name" value="DUF202"/>
</dbReference>
<accession>A0ABP7AVZ3</accession>
<organism evidence="7 8">
    <name type="scientific">Microbacterium awajiense</name>
    <dbReference type="NCBI Taxonomy" id="415214"/>
    <lineage>
        <taxon>Bacteria</taxon>
        <taxon>Bacillati</taxon>
        <taxon>Actinomycetota</taxon>
        <taxon>Actinomycetes</taxon>
        <taxon>Micrococcales</taxon>
        <taxon>Microbacteriaceae</taxon>
        <taxon>Microbacterium</taxon>
    </lineage>
</organism>
<evidence type="ECO:0000256" key="1">
    <source>
        <dbReference type="ARBA" id="ARBA00004127"/>
    </source>
</evidence>
<feature type="domain" description="DUF202" evidence="6">
    <location>
        <begin position="11"/>
        <end position="74"/>
    </location>
</feature>
<evidence type="ECO:0000256" key="5">
    <source>
        <dbReference type="SAM" id="Phobius"/>
    </source>
</evidence>
<feature type="transmembrane region" description="Helical" evidence="5">
    <location>
        <begin position="88"/>
        <end position="109"/>
    </location>
</feature>
<evidence type="ECO:0000256" key="3">
    <source>
        <dbReference type="ARBA" id="ARBA00022989"/>
    </source>
</evidence>
<proteinExistence type="predicted"/>
<dbReference type="RefSeq" id="WP_344739415.1">
    <property type="nucleotide sequence ID" value="NZ_BAAAYU010000005.1"/>
</dbReference>
<evidence type="ECO:0000313" key="7">
    <source>
        <dbReference type="EMBL" id="GAA3641834.1"/>
    </source>
</evidence>
<gene>
    <name evidence="7" type="ORF">GCM10022200_27000</name>
</gene>
<evidence type="ECO:0000313" key="8">
    <source>
        <dbReference type="Proteomes" id="UP001501697"/>
    </source>
</evidence>
<reference evidence="8" key="1">
    <citation type="journal article" date="2019" name="Int. J. Syst. Evol. Microbiol.">
        <title>The Global Catalogue of Microorganisms (GCM) 10K type strain sequencing project: providing services to taxonomists for standard genome sequencing and annotation.</title>
        <authorList>
            <consortium name="The Broad Institute Genomics Platform"/>
            <consortium name="The Broad Institute Genome Sequencing Center for Infectious Disease"/>
            <person name="Wu L."/>
            <person name="Ma J."/>
        </authorList>
    </citation>
    <scope>NUCLEOTIDE SEQUENCE [LARGE SCALE GENOMIC DNA]</scope>
    <source>
        <strain evidence="8">JCM 16544</strain>
    </source>
</reference>
<keyword evidence="3 5" id="KW-1133">Transmembrane helix</keyword>
<keyword evidence="8" id="KW-1185">Reference proteome</keyword>
<comment type="caution">
    <text evidence="7">The sequence shown here is derived from an EMBL/GenBank/DDBJ whole genome shotgun (WGS) entry which is preliminary data.</text>
</comment>
<protein>
    <recommendedName>
        <fullName evidence="6">DUF202 domain-containing protein</fullName>
    </recommendedName>
</protein>
<name>A0ABP7AVZ3_9MICO</name>
<feature type="transmembrane region" description="Helical" evidence="5">
    <location>
        <begin position="48"/>
        <end position="67"/>
    </location>
</feature>
<comment type="subcellular location">
    <subcellularLocation>
        <location evidence="1">Endomembrane system</location>
        <topology evidence="1">Multi-pass membrane protein</topology>
    </subcellularLocation>
</comment>
<keyword evidence="4 5" id="KW-0472">Membrane</keyword>
<dbReference type="Proteomes" id="UP001501697">
    <property type="component" value="Unassembled WGS sequence"/>
</dbReference>
<sequence>MTTAEHDGPFDVGLQAERTLLAWRRTSLALAVGNAIGIRYLWDTLGLAAAFIGITGLGVAAATWIIISIRYRRFHTALRAEEPFGGGLMPLALAVPVLTGCLAAALLAFTNWAPW</sequence>
<evidence type="ECO:0000256" key="2">
    <source>
        <dbReference type="ARBA" id="ARBA00022692"/>
    </source>
</evidence>
<evidence type="ECO:0000256" key="4">
    <source>
        <dbReference type="ARBA" id="ARBA00023136"/>
    </source>
</evidence>
<dbReference type="EMBL" id="BAAAYU010000005">
    <property type="protein sequence ID" value="GAA3641834.1"/>
    <property type="molecule type" value="Genomic_DNA"/>
</dbReference>
<keyword evidence="2 5" id="KW-0812">Transmembrane</keyword>